<dbReference type="EMBL" id="FMIK01000005">
    <property type="protein sequence ID" value="SCL82302.1"/>
    <property type="molecule type" value="Genomic_DNA"/>
</dbReference>
<evidence type="ECO:0000313" key="1">
    <source>
        <dbReference type="EMBL" id="SCL82302.1"/>
    </source>
</evidence>
<reference evidence="1 2" key="1">
    <citation type="submission" date="2016-08" db="EMBL/GenBank/DDBJ databases">
        <authorList>
            <person name="Loux V."/>
            <person name="Rue O."/>
        </authorList>
    </citation>
    <scope>NUCLEOTIDE SEQUENCE [LARGE SCALE GENOMIC DNA]</scope>
    <source>
        <strain evidence="1 2">AFSSA_08CEB44bac</strain>
    </source>
</reference>
<evidence type="ECO:0000313" key="2">
    <source>
        <dbReference type="Proteomes" id="UP000242164"/>
    </source>
</evidence>
<comment type="caution">
    <text evidence="1">The sequence shown here is derived from an EMBL/GenBank/DDBJ whole genome shotgun (WGS) entry which is preliminary data.</text>
</comment>
<sequence length="31" mass="3620">MKILKQKLINGGDEIYLKNDITCERSVQIKQ</sequence>
<protein>
    <submittedName>
        <fullName evidence="1">Uncharacterized protein</fullName>
    </submittedName>
</protein>
<gene>
    <name evidence="1" type="ORF">BCB44BAC_00184</name>
</gene>
<accession>A0AAX2CBZ2</accession>
<dbReference type="AlphaFoldDB" id="A0AAX2CBZ2"/>
<organism evidence="1 2">
    <name type="scientific">Bacillus cytotoxicus</name>
    <dbReference type="NCBI Taxonomy" id="580165"/>
    <lineage>
        <taxon>Bacteria</taxon>
        <taxon>Bacillati</taxon>
        <taxon>Bacillota</taxon>
        <taxon>Bacilli</taxon>
        <taxon>Bacillales</taxon>
        <taxon>Bacillaceae</taxon>
        <taxon>Bacillus</taxon>
        <taxon>Bacillus cereus group</taxon>
    </lineage>
</organism>
<name>A0AAX2CBZ2_9BACI</name>
<dbReference type="Proteomes" id="UP000242164">
    <property type="component" value="Unassembled WGS sequence"/>
</dbReference>
<proteinExistence type="predicted"/>